<dbReference type="InterPro" id="IPR043519">
    <property type="entry name" value="NT_sf"/>
</dbReference>
<dbReference type="SUPFAM" id="SSF81301">
    <property type="entry name" value="Nucleotidyltransferase"/>
    <property type="match status" value="1"/>
</dbReference>
<comment type="similarity">
    <text evidence="2">Belongs to the Iojap/RsfS family.</text>
</comment>
<evidence type="ECO:0000313" key="7">
    <source>
        <dbReference type="Proteomes" id="UP001558652"/>
    </source>
</evidence>
<keyword evidence="3" id="KW-0496">Mitochondrion</keyword>
<evidence type="ECO:0000256" key="2">
    <source>
        <dbReference type="ARBA" id="ARBA00010574"/>
    </source>
</evidence>
<dbReference type="Proteomes" id="UP001558652">
    <property type="component" value="Unassembled WGS sequence"/>
</dbReference>
<protein>
    <recommendedName>
        <fullName evidence="5">Mitochondrial assembly of ribosomal large subunit protein 1</fullName>
    </recommendedName>
</protein>
<dbReference type="FunFam" id="3.30.460.10:FF:000018">
    <property type="entry name" value="Mitochondrial assembly of ribosomal large subunit 1"/>
    <property type="match status" value="1"/>
</dbReference>
<dbReference type="GO" id="GO:0005739">
    <property type="term" value="C:mitochondrion"/>
    <property type="evidence" value="ECO:0007669"/>
    <property type="project" value="UniProtKB-SubCell"/>
</dbReference>
<dbReference type="HAMAP" id="MF_01477">
    <property type="entry name" value="Iojap_RsfS"/>
    <property type="match status" value="1"/>
</dbReference>
<name>A0ABD0YN86_9HEMI</name>
<comment type="function">
    <text evidence="4">Required for normal mitochondrial ribosome function and mitochondrial translation. May play a role in ribosome biogenesis by preventing premature association of the 28S and 39S ribosomal subunits. Interacts with mitochondrial ribosomal protein uL14m (MRPL14), probably blocking formation of intersubunit bridge B8, preventing association of the 28S and 39S ribosomal subunits. Addition to isolated mitochondrial ribosomal subunits partially inhibits translation, probably by interfering with the association of the 28S and 39S ribosomal subunits and the formation of functional ribosomes. May also participate in the assembly and/or regulation of the stability of the large subunit of the mitochondrial ribosome. May function as a ribosomal silencing factor.</text>
</comment>
<dbReference type="InterPro" id="IPR004394">
    <property type="entry name" value="Iojap/RsfS/C7orf30"/>
</dbReference>
<dbReference type="Pfam" id="PF02410">
    <property type="entry name" value="RsfS"/>
    <property type="match status" value="1"/>
</dbReference>
<proteinExistence type="inferred from homology"/>
<reference evidence="6 7" key="1">
    <citation type="submission" date="2024-07" db="EMBL/GenBank/DDBJ databases">
        <title>Chromosome-level genome assembly of the water stick insect Ranatra chinensis (Heteroptera: Nepidae).</title>
        <authorList>
            <person name="Liu X."/>
        </authorList>
    </citation>
    <scope>NUCLEOTIDE SEQUENCE [LARGE SCALE GENOMIC DNA]</scope>
    <source>
        <strain evidence="6">Cailab_2021Rc</strain>
        <tissue evidence="6">Muscle</tissue>
    </source>
</reference>
<keyword evidence="7" id="KW-1185">Reference proteome</keyword>
<comment type="subcellular location">
    <subcellularLocation>
        <location evidence="1">Mitochondrion</location>
    </subcellularLocation>
</comment>
<gene>
    <name evidence="6" type="ORF">AAG570_001677</name>
</gene>
<dbReference type="NCBIfam" id="TIGR00090">
    <property type="entry name" value="rsfS_iojap_ybeB"/>
    <property type="match status" value="1"/>
</dbReference>
<evidence type="ECO:0000256" key="1">
    <source>
        <dbReference type="ARBA" id="ARBA00004173"/>
    </source>
</evidence>
<sequence length="172" mass="19530">MAPSILKEYQLFLFTLIRSYRLFPGGVTGVFDIDDLVAVLTRDSASDIVVLRLPASLKYVDWLVVATGKSRRHLCGTAQLVRQAYKRRRLSTDPVPKIEGDSSSDWIALDLGNIALHLMLSSVRKKYDIESLWSLGSEYDTKCNEKEDEILHLLNKYRINLDDFQPANNIGK</sequence>
<organism evidence="6 7">
    <name type="scientific">Ranatra chinensis</name>
    <dbReference type="NCBI Taxonomy" id="642074"/>
    <lineage>
        <taxon>Eukaryota</taxon>
        <taxon>Metazoa</taxon>
        <taxon>Ecdysozoa</taxon>
        <taxon>Arthropoda</taxon>
        <taxon>Hexapoda</taxon>
        <taxon>Insecta</taxon>
        <taxon>Pterygota</taxon>
        <taxon>Neoptera</taxon>
        <taxon>Paraneoptera</taxon>
        <taxon>Hemiptera</taxon>
        <taxon>Heteroptera</taxon>
        <taxon>Panheteroptera</taxon>
        <taxon>Nepomorpha</taxon>
        <taxon>Nepidae</taxon>
        <taxon>Ranatrinae</taxon>
        <taxon>Ranatra</taxon>
    </lineage>
</organism>
<accession>A0ABD0YN86</accession>
<comment type="caution">
    <text evidence="6">The sequence shown here is derived from an EMBL/GenBank/DDBJ whole genome shotgun (WGS) entry which is preliminary data.</text>
</comment>
<dbReference type="Gene3D" id="3.30.460.10">
    <property type="entry name" value="Beta Polymerase, domain 2"/>
    <property type="match status" value="1"/>
</dbReference>
<evidence type="ECO:0000256" key="3">
    <source>
        <dbReference type="ARBA" id="ARBA00023128"/>
    </source>
</evidence>
<dbReference type="EMBL" id="JBFDAA010000011">
    <property type="protein sequence ID" value="KAL1123907.1"/>
    <property type="molecule type" value="Genomic_DNA"/>
</dbReference>
<dbReference type="PANTHER" id="PTHR21043:SF0">
    <property type="entry name" value="MITOCHONDRIAL ASSEMBLY OF RIBOSOMAL LARGE SUBUNIT PROTEIN 1"/>
    <property type="match status" value="1"/>
</dbReference>
<evidence type="ECO:0000313" key="6">
    <source>
        <dbReference type="EMBL" id="KAL1123907.1"/>
    </source>
</evidence>
<evidence type="ECO:0000256" key="5">
    <source>
        <dbReference type="ARBA" id="ARBA00073331"/>
    </source>
</evidence>
<evidence type="ECO:0000256" key="4">
    <source>
        <dbReference type="ARBA" id="ARBA00053669"/>
    </source>
</evidence>
<dbReference type="PANTHER" id="PTHR21043">
    <property type="entry name" value="IOJAP SUPERFAMILY ORTHOLOG"/>
    <property type="match status" value="1"/>
</dbReference>
<dbReference type="AlphaFoldDB" id="A0ABD0YN86"/>